<dbReference type="Proteomes" id="UP000038487">
    <property type="component" value="Unassembled WGS sequence"/>
</dbReference>
<reference evidence="2 3" key="1">
    <citation type="submission" date="2015-03" db="EMBL/GenBank/DDBJ databases">
        <authorList>
            <consortium name="Pathogen Informatics"/>
            <person name="Murphy D."/>
        </authorList>
    </citation>
    <scope>NUCLEOTIDE SEQUENCE [LARGE SCALE GENOMIC DNA]</scope>
    <source>
        <strain evidence="2 3">PAP036</strain>
    </source>
</reference>
<gene>
    <name evidence="2" type="ORF">ERS075527_05494</name>
</gene>
<feature type="compositionally biased region" description="Basic and acidic residues" evidence="1">
    <location>
        <begin position="1"/>
        <end position="16"/>
    </location>
</feature>
<protein>
    <submittedName>
        <fullName evidence="2">Potassium-transporting ATPase subunit C</fullName>
    </submittedName>
</protein>
<evidence type="ECO:0000313" key="2">
    <source>
        <dbReference type="EMBL" id="CPT71502.1"/>
    </source>
</evidence>
<evidence type="ECO:0000313" key="3">
    <source>
        <dbReference type="Proteomes" id="UP000038487"/>
    </source>
</evidence>
<accession>A0AB33TFF1</accession>
<dbReference type="AlphaFoldDB" id="A0AB33TFF1"/>
<comment type="caution">
    <text evidence="2">The sequence shown here is derived from an EMBL/GenBank/DDBJ whole genome shotgun (WGS) entry which is preliminary data.</text>
</comment>
<organism evidence="2 3">
    <name type="scientific">Mycobacteroides abscessus</name>
    <dbReference type="NCBI Taxonomy" id="36809"/>
    <lineage>
        <taxon>Bacteria</taxon>
        <taxon>Bacillati</taxon>
        <taxon>Actinomycetota</taxon>
        <taxon>Actinomycetes</taxon>
        <taxon>Mycobacteriales</taxon>
        <taxon>Mycobacteriaceae</taxon>
        <taxon>Mycobacteroides</taxon>
    </lineage>
</organism>
<name>A0AB33TFF1_9MYCO</name>
<dbReference type="RefSeq" id="WP_052538227.1">
    <property type="nucleotide sequence ID" value="NZ_CSUW01000024.1"/>
</dbReference>
<proteinExistence type="predicted"/>
<sequence length="108" mass="11473">MSTAADKIKANAERIRKAPKPAAPAVSPAVETATPAAPVAVVRQKNVRRTVDLTPTQHRALDVWQGDTAERLGLARVTGQEVLSALVDRLLADKALAEAITQALSERT</sequence>
<feature type="region of interest" description="Disordered" evidence="1">
    <location>
        <begin position="1"/>
        <end position="29"/>
    </location>
</feature>
<evidence type="ECO:0000256" key="1">
    <source>
        <dbReference type="SAM" id="MobiDB-lite"/>
    </source>
</evidence>
<dbReference type="EMBL" id="CSUW01000024">
    <property type="protein sequence ID" value="CPT71502.1"/>
    <property type="molecule type" value="Genomic_DNA"/>
</dbReference>